<reference evidence="2 3" key="1">
    <citation type="submission" date="2019-03" db="EMBL/GenBank/DDBJ databases">
        <title>Genomic Encyclopedia of Type Strains, Phase IV (KMG-IV): sequencing the most valuable type-strain genomes for metagenomic binning, comparative biology and taxonomic classification.</title>
        <authorList>
            <person name="Goeker M."/>
        </authorList>
    </citation>
    <scope>NUCLEOTIDE SEQUENCE [LARGE SCALE GENOMIC DNA]</scope>
    <source>
        <strain evidence="2 3">DSM 25059</strain>
    </source>
</reference>
<proteinExistence type="predicted"/>
<name>A0A4R6FED2_9SPHN</name>
<keyword evidence="3" id="KW-1185">Reference proteome</keyword>
<keyword evidence="1" id="KW-0812">Transmembrane</keyword>
<gene>
    <name evidence="2" type="ORF">EV664_11496</name>
</gene>
<evidence type="ECO:0000313" key="3">
    <source>
        <dbReference type="Proteomes" id="UP000295493"/>
    </source>
</evidence>
<dbReference type="AlphaFoldDB" id="A0A4R6FED2"/>
<dbReference type="RefSeq" id="WP_229668303.1">
    <property type="nucleotide sequence ID" value="NZ_BMLU01000013.1"/>
</dbReference>
<evidence type="ECO:0008006" key="4">
    <source>
        <dbReference type="Google" id="ProtNLM"/>
    </source>
</evidence>
<comment type="caution">
    <text evidence="2">The sequence shown here is derived from an EMBL/GenBank/DDBJ whole genome shotgun (WGS) entry which is preliminary data.</text>
</comment>
<dbReference type="EMBL" id="SNWD01000014">
    <property type="protein sequence ID" value="TDN79060.1"/>
    <property type="molecule type" value="Genomic_DNA"/>
</dbReference>
<evidence type="ECO:0000256" key="1">
    <source>
        <dbReference type="SAM" id="Phobius"/>
    </source>
</evidence>
<accession>A0A4R6FED2</accession>
<organism evidence="2 3">
    <name type="scientific">Stakelama pacifica</name>
    <dbReference type="NCBI Taxonomy" id="517720"/>
    <lineage>
        <taxon>Bacteria</taxon>
        <taxon>Pseudomonadati</taxon>
        <taxon>Pseudomonadota</taxon>
        <taxon>Alphaproteobacteria</taxon>
        <taxon>Sphingomonadales</taxon>
        <taxon>Sphingomonadaceae</taxon>
        <taxon>Stakelama</taxon>
    </lineage>
</organism>
<keyword evidence="1" id="KW-0472">Membrane</keyword>
<feature type="transmembrane region" description="Helical" evidence="1">
    <location>
        <begin position="69"/>
        <end position="90"/>
    </location>
</feature>
<evidence type="ECO:0000313" key="2">
    <source>
        <dbReference type="EMBL" id="TDN79060.1"/>
    </source>
</evidence>
<protein>
    <recommendedName>
        <fullName evidence="4">DUF4129 domain-containing protein</fullName>
    </recommendedName>
</protein>
<sequence length="219" mass="23771">MAGASGTAADTAYARFPTDSAVADAHRQLLTDKSIQFDLPPPPQQAPPPQWLLDLLHTIGSLVKALGPLWTALLVIIALVLLAMLFSALFPPARRYIAGLIYRRSSAAAEPEWRPEADAARSLLEAADALAADGRYDEAVHLILFRSIEDIGRWRGELLRPSLTSRDIAALSALPAQAGAIFGRIAAAVERSLFARRPLARADWEAARRDYAEFALKPV</sequence>
<keyword evidence="1" id="KW-1133">Transmembrane helix</keyword>
<dbReference type="Proteomes" id="UP000295493">
    <property type="component" value="Unassembled WGS sequence"/>
</dbReference>